<organism evidence="15">
    <name type="scientific">Oppiella nova</name>
    <dbReference type="NCBI Taxonomy" id="334625"/>
    <lineage>
        <taxon>Eukaryota</taxon>
        <taxon>Metazoa</taxon>
        <taxon>Ecdysozoa</taxon>
        <taxon>Arthropoda</taxon>
        <taxon>Chelicerata</taxon>
        <taxon>Arachnida</taxon>
        <taxon>Acari</taxon>
        <taxon>Acariformes</taxon>
        <taxon>Sarcoptiformes</taxon>
        <taxon>Oribatida</taxon>
        <taxon>Brachypylina</taxon>
        <taxon>Oppioidea</taxon>
        <taxon>Oppiidae</taxon>
        <taxon>Oppiella</taxon>
    </lineage>
</organism>
<dbReference type="Proteomes" id="UP000728032">
    <property type="component" value="Unassembled WGS sequence"/>
</dbReference>
<evidence type="ECO:0000256" key="2">
    <source>
        <dbReference type="ARBA" id="ARBA00004922"/>
    </source>
</evidence>
<gene>
    <name evidence="15" type="ORF">ONB1V03_LOCUS985</name>
</gene>
<comment type="pathway">
    <text evidence="2">Protein modification; protein glycosylation.</text>
</comment>
<evidence type="ECO:0000313" key="16">
    <source>
        <dbReference type="Proteomes" id="UP000728032"/>
    </source>
</evidence>
<dbReference type="GO" id="GO:0005789">
    <property type="term" value="C:endoplasmic reticulum membrane"/>
    <property type="evidence" value="ECO:0007669"/>
    <property type="project" value="UniProtKB-SubCell"/>
</dbReference>
<evidence type="ECO:0000256" key="5">
    <source>
        <dbReference type="ARBA" id="ARBA00022676"/>
    </source>
</evidence>
<dbReference type="InterPro" id="IPR001173">
    <property type="entry name" value="Glyco_trans_2-like"/>
</dbReference>
<dbReference type="InterPro" id="IPR029044">
    <property type="entry name" value="Nucleotide-diphossugar_trans"/>
</dbReference>
<dbReference type="OrthoDB" id="3784at2759"/>
<dbReference type="InterPro" id="IPR035518">
    <property type="entry name" value="DPG_synthase"/>
</dbReference>
<dbReference type="EMBL" id="CAJPVJ010000119">
    <property type="protein sequence ID" value="CAG2161250.1"/>
    <property type="molecule type" value="Genomic_DNA"/>
</dbReference>
<evidence type="ECO:0000256" key="3">
    <source>
        <dbReference type="ARBA" id="ARBA00006739"/>
    </source>
</evidence>
<dbReference type="SUPFAM" id="SSF53448">
    <property type="entry name" value="Nucleotide-diphospho-sugar transferases"/>
    <property type="match status" value="1"/>
</dbReference>
<dbReference type="GO" id="GO:0006487">
    <property type="term" value="P:protein N-linked glycosylation"/>
    <property type="evidence" value="ECO:0007669"/>
    <property type="project" value="TreeGrafter"/>
</dbReference>
<keyword evidence="8" id="KW-0256">Endoplasmic reticulum</keyword>
<dbReference type="EMBL" id="OC914944">
    <property type="protein sequence ID" value="CAD7637718.1"/>
    <property type="molecule type" value="Genomic_DNA"/>
</dbReference>
<dbReference type="PANTHER" id="PTHR10859:SF91">
    <property type="entry name" value="DOLICHYL-PHOSPHATE BETA-GLUCOSYLTRANSFERASE"/>
    <property type="match status" value="1"/>
</dbReference>
<accession>A0A7R9LAD5</accession>
<evidence type="ECO:0000313" key="15">
    <source>
        <dbReference type="EMBL" id="CAD7637718.1"/>
    </source>
</evidence>
<keyword evidence="7 13" id="KW-0812">Transmembrane</keyword>
<keyword evidence="5" id="KW-0328">Glycosyltransferase</keyword>
<evidence type="ECO:0000256" key="8">
    <source>
        <dbReference type="ARBA" id="ARBA00022824"/>
    </source>
</evidence>
<evidence type="ECO:0000256" key="1">
    <source>
        <dbReference type="ARBA" id="ARBA00004389"/>
    </source>
</evidence>
<dbReference type="PANTHER" id="PTHR10859">
    <property type="entry name" value="GLYCOSYL TRANSFERASE"/>
    <property type="match status" value="1"/>
</dbReference>
<comment type="subcellular location">
    <subcellularLocation>
        <location evidence="1">Endoplasmic reticulum membrane</location>
        <topology evidence="1">Single-pass membrane protein</topology>
    </subcellularLocation>
</comment>
<feature type="transmembrane region" description="Helical" evidence="13">
    <location>
        <begin position="12"/>
        <end position="33"/>
    </location>
</feature>
<reference evidence="15" key="1">
    <citation type="submission" date="2020-11" db="EMBL/GenBank/DDBJ databases">
        <authorList>
            <person name="Tran Van P."/>
        </authorList>
    </citation>
    <scope>NUCLEOTIDE SEQUENCE</scope>
</reference>
<dbReference type="EC" id="2.4.1.117" evidence="4"/>
<keyword evidence="10 13" id="KW-1133">Transmembrane helix</keyword>
<feature type="domain" description="Glycosyltransferase 2-like" evidence="14">
    <location>
        <begin position="74"/>
        <end position="260"/>
    </location>
</feature>
<evidence type="ECO:0000256" key="9">
    <source>
        <dbReference type="ARBA" id="ARBA00022968"/>
    </source>
</evidence>
<dbReference type="CDD" id="cd04188">
    <property type="entry name" value="DPG_synthase"/>
    <property type="match status" value="1"/>
</dbReference>
<evidence type="ECO:0000256" key="10">
    <source>
        <dbReference type="ARBA" id="ARBA00022989"/>
    </source>
</evidence>
<keyword evidence="16" id="KW-1185">Reference proteome</keyword>
<evidence type="ECO:0000256" key="13">
    <source>
        <dbReference type="SAM" id="Phobius"/>
    </source>
</evidence>
<dbReference type="AlphaFoldDB" id="A0A7R9LAD5"/>
<protein>
    <recommendedName>
        <fullName evidence="4">dolichyl-phosphate beta-glucosyltransferase</fullName>
        <ecNumber evidence="4">2.4.1.117</ecNumber>
    </recommendedName>
</protein>
<sequence>MHLHCECWTQLLSLLLLTIVTVFVISCLVLRLLSTRIPVIRREESEHYFTDPKTKQRHRFPSLLSSDEPSVYLSVIVPAFNESQRLPKMLDETIDYLETRCRAKTTPFGDQLFAYEIIVVDDGSDDRTTHVAHDYSLKYGCERIRCLTLAYNRGKGGAVQLGVLCARGRLVLFADADGATRFADFQKLEDFVAKHRDSTRSALAIGSRAHLQSEAIATRSLFRTVLMHGFHFGVWLLTVRTVRDTQCGFKLFERSMARTLFQHIHCQKWAFDVELLLIAEKLGVNIGEIAVRWTEIEGSKVVPVWSWLQMGKDVALISLKYAIGAHIYPKHSDNN</sequence>
<evidence type="ECO:0000256" key="12">
    <source>
        <dbReference type="ARBA" id="ARBA00045097"/>
    </source>
</evidence>
<proteinExistence type="inferred from homology"/>
<evidence type="ECO:0000256" key="4">
    <source>
        <dbReference type="ARBA" id="ARBA00012583"/>
    </source>
</evidence>
<evidence type="ECO:0000256" key="7">
    <source>
        <dbReference type="ARBA" id="ARBA00022692"/>
    </source>
</evidence>
<comment type="similarity">
    <text evidence="3">Belongs to the glycosyltransferase 2 family.</text>
</comment>
<evidence type="ECO:0000256" key="11">
    <source>
        <dbReference type="ARBA" id="ARBA00023136"/>
    </source>
</evidence>
<keyword evidence="9" id="KW-0735">Signal-anchor</keyword>
<evidence type="ECO:0000259" key="14">
    <source>
        <dbReference type="Pfam" id="PF00535"/>
    </source>
</evidence>
<dbReference type="Pfam" id="PF00535">
    <property type="entry name" value="Glycos_transf_2"/>
    <property type="match status" value="1"/>
</dbReference>
<dbReference type="Gene3D" id="3.90.550.10">
    <property type="entry name" value="Spore Coat Polysaccharide Biosynthesis Protein SpsA, Chain A"/>
    <property type="match status" value="1"/>
</dbReference>
<name>A0A7R9LAD5_9ACAR</name>
<keyword evidence="6" id="KW-0808">Transferase</keyword>
<evidence type="ECO:0000256" key="6">
    <source>
        <dbReference type="ARBA" id="ARBA00022679"/>
    </source>
</evidence>
<keyword evidence="11 13" id="KW-0472">Membrane</keyword>
<comment type="catalytic activity">
    <reaction evidence="12">
        <text>a di-trans,poly-cis-dolichyl phosphate + UDP-alpha-D-glucose = a di-trans,poly-cis-dolichyl beta-D-glucosyl phosphate + UDP</text>
        <dbReference type="Rhea" id="RHEA:15401"/>
        <dbReference type="Rhea" id="RHEA-COMP:19498"/>
        <dbReference type="Rhea" id="RHEA-COMP:19502"/>
        <dbReference type="ChEBI" id="CHEBI:57525"/>
        <dbReference type="ChEBI" id="CHEBI:57683"/>
        <dbReference type="ChEBI" id="CHEBI:58223"/>
        <dbReference type="ChEBI" id="CHEBI:58885"/>
        <dbReference type="EC" id="2.4.1.117"/>
    </reaction>
    <physiologicalReaction direction="left-to-right" evidence="12">
        <dbReference type="Rhea" id="RHEA:15402"/>
    </physiologicalReaction>
</comment>
<dbReference type="GO" id="GO:0004581">
    <property type="term" value="F:dolichyl-phosphate beta-glucosyltransferase activity"/>
    <property type="evidence" value="ECO:0007669"/>
    <property type="project" value="UniProtKB-EC"/>
</dbReference>